<organism evidence="1 2">
    <name type="scientific">Shinella zoogloeoides</name>
    <name type="common">Crabtreella saccharophila</name>
    <dbReference type="NCBI Taxonomy" id="352475"/>
    <lineage>
        <taxon>Bacteria</taxon>
        <taxon>Pseudomonadati</taxon>
        <taxon>Pseudomonadota</taxon>
        <taxon>Alphaproteobacteria</taxon>
        <taxon>Hyphomicrobiales</taxon>
        <taxon>Rhizobiaceae</taxon>
        <taxon>Shinella</taxon>
    </lineage>
</organism>
<name>A0A6N8TNJ7_SHIZO</name>
<gene>
    <name evidence="1" type="ORF">GR156_21150</name>
</gene>
<proteinExistence type="predicted"/>
<dbReference type="AlphaFoldDB" id="A0A6N8TNJ7"/>
<accession>A0A6N8TNJ7</accession>
<dbReference type="EMBL" id="WUML01000033">
    <property type="protein sequence ID" value="MXO02818.1"/>
    <property type="molecule type" value="Genomic_DNA"/>
</dbReference>
<dbReference type="Gene3D" id="3.40.960.10">
    <property type="entry name" value="VSR Endonuclease"/>
    <property type="match status" value="1"/>
</dbReference>
<dbReference type="RefSeq" id="WP_160788004.1">
    <property type="nucleotide sequence ID" value="NZ_CP086614.1"/>
</dbReference>
<reference evidence="1 2" key="1">
    <citation type="submission" date="2019-12" db="EMBL/GenBank/DDBJ databases">
        <title>Shinella granuli gen. nov., sp. nov., and proposal of the reclassification of Zoogloea ramigera ATCC 19623 as Shinella zoogloeoides sp. nov.</title>
        <authorList>
            <person name="Gao J."/>
        </authorList>
    </citation>
    <scope>NUCLEOTIDE SEQUENCE [LARGE SCALE GENOMIC DNA]</scope>
    <source>
        <strain evidence="1 2">DSM 287</strain>
    </source>
</reference>
<evidence type="ECO:0000313" key="1">
    <source>
        <dbReference type="EMBL" id="MXO02818.1"/>
    </source>
</evidence>
<comment type="caution">
    <text evidence="1">The sequence shown here is derived from an EMBL/GenBank/DDBJ whole genome shotgun (WGS) entry which is preliminary data.</text>
</comment>
<sequence length="414" mass="46040">MTQMDSKLALGFTERVFAEALALKTSTAGARPVDAVEQLLTQALVRNMHDAESLKLCKPPSAHIHAMYRKDRWASLAHLAQSGYETSYVELKFSTPADAAVAHIVVEGYGLELKPVDYGPAGFMTHRLWSKKLKTQTNHILRLNHLQVPSSIFSMAIEALGKMPPLEQPFIANPRPGPRPPGFEMDVDGFELVSFDHVLSGKRHFCSCARLAHEKMKSKGTNGGTLSDLMNRLLADVEYRKGICHLCVANSAGAEAAADLYGDAVQEFVAAYITQMMLTHGMDKATARSDVQKTLGLSRWVREAEMYGLIKKLFPEEIILREASPAWLGRQRLDVYLPALNLALEYQGEQHYKAVNAFGGEAALQRNLERDALKKSLCMENGLHLVEVRFDDPLTLPALRQRLQRFLNSGVVEK</sequence>
<evidence type="ECO:0000313" key="2">
    <source>
        <dbReference type="Proteomes" id="UP000440304"/>
    </source>
</evidence>
<dbReference type="Proteomes" id="UP000440304">
    <property type="component" value="Unassembled WGS sequence"/>
</dbReference>
<protein>
    <submittedName>
        <fullName evidence="1">Uncharacterized protein</fullName>
    </submittedName>
</protein>
<dbReference type="OrthoDB" id="1093631at2"/>